<dbReference type="PANTHER" id="PTHR34216">
    <property type="match status" value="1"/>
</dbReference>
<dbReference type="CDD" id="cd10967">
    <property type="entry name" value="CE4_GLA_like_6s"/>
    <property type="match status" value="1"/>
</dbReference>
<evidence type="ECO:0000313" key="4">
    <source>
        <dbReference type="EMBL" id="ABC77460.1"/>
    </source>
</evidence>
<dbReference type="Proteomes" id="UP000001933">
    <property type="component" value="Chromosome"/>
</dbReference>
<organism evidence="4 5">
    <name type="scientific">Syntrophus aciditrophicus (strain SB)</name>
    <dbReference type="NCBI Taxonomy" id="56780"/>
    <lineage>
        <taxon>Bacteria</taxon>
        <taxon>Pseudomonadati</taxon>
        <taxon>Thermodesulfobacteriota</taxon>
        <taxon>Syntrophia</taxon>
        <taxon>Syntrophales</taxon>
        <taxon>Syntrophaceae</taxon>
        <taxon>Syntrophus</taxon>
    </lineage>
</organism>
<protein>
    <submittedName>
        <fullName evidence="4">Polysaccharide deacetylase</fullName>
    </submittedName>
</protein>
<dbReference type="GO" id="GO:0016810">
    <property type="term" value="F:hydrolase activity, acting on carbon-nitrogen (but not peptide) bonds"/>
    <property type="evidence" value="ECO:0007669"/>
    <property type="project" value="InterPro"/>
</dbReference>
<reference evidence="4 5" key="1">
    <citation type="journal article" date="2007" name="Proc. Natl. Acad. Sci. U.S.A.">
        <title>The genome of Syntrophus aciditrophicus: life at the thermodynamic limit of microbial growth.</title>
        <authorList>
            <person name="McInerney M.J."/>
            <person name="Rohlin L."/>
            <person name="Mouttaki H."/>
            <person name="Kim U."/>
            <person name="Krupp R.S."/>
            <person name="Rios-Hernandez L."/>
            <person name="Sieber J."/>
            <person name="Struchtemeyer C.G."/>
            <person name="Bhattacharyya A."/>
            <person name="Campbell J.W."/>
            <person name="Gunsalus R.P."/>
        </authorList>
    </citation>
    <scope>NUCLEOTIDE SEQUENCE [LARGE SCALE GENOMIC DNA]</scope>
    <source>
        <strain evidence="4 5">SB</strain>
    </source>
</reference>
<keyword evidence="5" id="KW-1185">Reference proteome</keyword>
<dbReference type="PANTHER" id="PTHR34216:SF3">
    <property type="entry name" value="POLY-BETA-1,6-N-ACETYL-D-GLUCOSAMINE N-DEACETYLASE"/>
    <property type="match status" value="1"/>
</dbReference>
<dbReference type="GO" id="GO:0005975">
    <property type="term" value="P:carbohydrate metabolic process"/>
    <property type="evidence" value="ECO:0007669"/>
    <property type="project" value="InterPro"/>
</dbReference>
<evidence type="ECO:0000256" key="1">
    <source>
        <dbReference type="ARBA" id="ARBA00004613"/>
    </source>
</evidence>
<dbReference type="Gene3D" id="3.20.20.370">
    <property type="entry name" value="Glycoside hydrolase/deacetylase"/>
    <property type="match status" value="1"/>
</dbReference>
<dbReference type="InterPro" id="IPR051398">
    <property type="entry name" value="Polysacch_Deacetylase"/>
</dbReference>
<name>Q2LTQ1_SYNAS</name>
<sequence length="216" mass="25567">MKVIQCWDDGPVNDLRLIDILRRYQARATFCLNPGLYQDERSFGWLHDGQEVWRLSIHELPEVYEGFEICNHSMTHPDLTGLTGERLDWEIRASRELLEKIFQKPVLGFCYPFNAYDHSTLHAVRSAGHLWARCGQNGKHIFPPDDPLRFSPHCHFLDPEFRLKYEHAKKKEKIFFFWGHSYELTSEDMWVKFEGWIKEAGSDETVEWSFIDDLFG</sequence>
<dbReference type="eggNOG" id="COG0726">
    <property type="taxonomic scope" value="Bacteria"/>
</dbReference>
<accession>Q2LTQ1</accession>
<dbReference type="STRING" id="56780.SYN_01034"/>
<dbReference type="OrthoDB" id="9814639at2"/>
<comment type="subcellular location">
    <subcellularLocation>
        <location evidence="1">Secreted</location>
    </subcellularLocation>
</comment>
<dbReference type="InterPro" id="IPR011330">
    <property type="entry name" value="Glyco_hydro/deAcase_b/a-brl"/>
</dbReference>
<dbReference type="RefSeq" id="WP_011417482.1">
    <property type="nucleotide sequence ID" value="NC_007759.1"/>
</dbReference>
<feature type="domain" description="NodB homology" evidence="3">
    <location>
        <begin position="1"/>
        <end position="216"/>
    </location>
</feature>
<evidence type="ECO:0000256" key="2">
    <source>
        <dbReference type="ARBA" id="ARBA00022729"/>
    </source>
</evidence>
<dbReference type="PROSITE" id="PS51677">
    <property type="entry name" value="NODB"/>
    <property type="match status" value="1"/>
</dbReference>
<evidence type="ECO:0000259" key="3">
    <source>
        <dbReference type="PROSITE" id="PS51677"/>
    </source>
</evidence>
<dbReference type="SUPFAM" id="SSF88713">
    <property type="entry name" value="Glycoside hydrolase/deacetylase"/>
    <property type="match status" value="1"/>
</dbReference>
<dbReference type="KEGG" id="sat:SYN_01034"/>
<dbReference type="InterPro" id="IPR002509">
    <property type="entry name" value="NODB_dom"/>
</dbReference>
<evidence type="ECO:0000313" key="5">
    <source>
        <dbReference type="Proteomes" id="UP000001933"/>
    </source>
</evidence>
<keyword evidence="2" id="KW-0732">Signal</keyword>
<proteinExistence type="predicted"/>
<dbReference type="AlphaFoldDB" id="Q2LTQ1"/>
<dbReference type="InParanoid" id="Q2LTQ1"/>
<dbReference type="Pfam" id="PF01522">
    <property type="entry name" value="Polysacc_deac_1"/>
    <property type="match status" value="1"/>
</dbReference>
<gene>
    <name evidence="4" type="ORF">SYN_01034</name>
</gene>
<dbReference type="HOGENOM" id="CLU_080975_0_0_7"/>
<dbReference type="EMBL" id="CP000252">
    <property type="protein sequence ID" value="ABC77460.1"/>
    <property type="molecule type" value="Genomic_DNA"/>
</dbReference>
<dbReference type="GO" id="GO:0005576">
    <property type="term" value="C:extracellular region"/>
    <property type="evidence" value="ECO:0007669"/>
    <property type="project" value="UniProtKB-SubCell"/>
</dbReference>